<organism evidence="1 2">
    <name type="scientific">Trichormus variabilis NIES-23</name>
    <dbReference type="NCBI Taxonomy" id="1973479"/>
    <lineage>
        <taxon>Bacteria</taxon>
        <taxon>Bacillati</taxon>
        <taxon>Cyanobacteriota</taxon>
        <taxon>Cyanophyceae</taxon>
        <taxon>Nostocales</taxon>
        <taxon>Nostocaceae</taxon>
        <taxon>Trichormus</taxon>
    </lineage>
</organism>
<reference evidence="1 2" key="1">
    <citation type="submission" date="2017-06" db="EMBL/GenBank/DDBJ databases">
        <title>Genome sequencing of cyanobaciteial culture collection at National Institute for Environmental Studies (NIES).</title>
        <authorList>
            <person name="Hirose Y."/>
            <person name="Shimura Y."/>
            <person name="Fujisawa T."/>
            <person name="Nakamura Y."/>
            <person name="Kawachi M."/>
        </authorList>
    </citation>
    <scope>NUCLEOTIDE SEQUENCE [LARGE SCALE GENOMIC DNA]</scope>
    <source>
        <strain evidence="1 2">NIES-23</strain>
    </source>
</reference>
<dbReference type="PANTHER" id="PTHR35467">
    <property type="match status" value="1"/>
</dbReference>
<name>A0A1Z4KS35_ANAVA</name>
<protein>
    <recommendedName>
        <fullName evidence="3">Acetoacetate decarboxylase</fullName>
    </recommendedName>
</protein>
<gene>
    <name evidence="1" type="ORF">NIES23_45310</name>
</gene>
<evidence type="ECO:0008006" key="3">
    <source>
        <dbReference type="Google" id="ProtNLM"/>
    </source>
</evidence>
<accession>A0A1Z4KS35</accession>
<proteinExistence type="predicted"/>
<dbReference type="InterPro" id="IPR023375">
    <property type="entry name" value="ADC_dom_sf"/>
</dbReference>
<dbReference type="InterPro" id="IPR010451">
    <property type="entry name" value="Acetoacetate_decarboxylase"/>
</dbReference>
<dbReference type="SUPFAM" id="SSF160104">
    <property type="entry name" value="Acetoacetate decarboxylase-like"/>
    <property type="match status" value="1"/>
</dbReference>
<dbReference type="PANTHER" id="PTHR35467:SF2">
    <property type="entry name" value="PROTEIN NEOXANTHIN-DEFICIENT 1"/>
    <property type="match status" value="1"/>
</dbReference>
<dbReference type="Proteomes" id="UP000217507">
    <property type="component" value="Chromosome"/>
</dbReference>
<dbReference type="EMBL" id="AP018216">
    <property type="protein sequence ID" value="BAY71711.1"/>
    <property type="molecule type" value="Genomic_DNA"/>
</dbReference>
<dbReference type="AlphaFoldDB" id="A0A1Z4KS35"/>
<evidence type="ECO:0000313" key="2">
    <source>
        <dbReference type="Proteomes" id="UP000217507"/>
    </source>
</evidence>
<dbReference type="InterPro" id="IPR039343">
    <property type="entry name" value="NDX1-like"/>
</dbReference>
<dbReference type="Gene3D" id="2.40.400.10">
    <property type="entry name" value="Acetoacetate decarboxylase-like"/>
    <property type="match status" value="1"/>
</dbReference>
<evidence type="ECO:0000313" key="1">
    <source>
        <dbReference type="EMBL" id="BAY71711.1"/>
    </source>
</evidence>
<dbReference type="GO" id="GO:0016829">
    <property type="term" value="F:lyase activity"/>
    <property type="evidence" value="ECO:0007669"/>
    <property type="project" value="InterPro"/>
</dbReference>
<dbReference type="Pfam" id="PF06314">
    <property type="entry name" value="ADC"/>
    <property type="match status" value="1"/>
</dbReference>
<sequence>MPYPLAPWTLKGFAIETLHLVNIDQVRSLIPTGLNLFSVWPGKTIATVYLSSYGSGSVLEYSELIVALAVVADKGKIGGWISHIYVDNADSVAGGREIWGLPKEFAEFTWQEKSVTVHQGNQQLCTLNYDQQSLAWRQKLAVPGFSRLANDLLTFTAKFEALVGFIGSSLDVPTTSPFSSMGLGNSFLTVRSEQMTLQVDAPKVLGVGNGKC</sequence>